<reference evidence="1 2" key="1">
    <citation type="journal article" date="2021" name="Sci. Rep.">
        <title>The distribution of antibiotic resistance genes in chicken gut microbiota commensals.</title>
        <authorList>
            <person name="Juricova H."/>
            <person name="Matiasovicova J."/>
            <person name="Kubasova T."/>
            <person name="Cejkova D."/>
            <person name="Rychlik I."/>
        </authorList>
    </citation>
    <scope>NUCLEOTIDE SEQUENCE [LARGE SCALE GENOMIC DNA]</scope>
    <source>
        <strain evidence="1 2">An770</strain>
    </source>
</reference>
<evidence type="ECO:0000313" key="1">
    <source>
        <dbReference type="EMBL" id="MBM6745603.1"/>
    </source>
</evidence>
<dbReference type="InterPro" id="IPR050490">
    <property type="entry name" value="Bact_solute-bd_prot1"/>
</dbReference>
<dbReference type="PROSITE" id="PS51257">
    <property type="entry name" value="PROKAR_LIPOPROTEIN"/>
    <property type="match status" value="1"/>
</dbReference>
<comment type="caution">
    <text evidence="1">The sequence shown here is derived from an EMBL/GenBank/DDBJ whole genome shotgun (WGS) entry which is preliminary data.</text>
</comment>
<proteinExistence type="predicted"/>
<dbReference type="InterPro" id="IPR006059">
    <property type="entry name" value="SBP"/>
</dbReference>
<dbReference type="Proteomes" id="UP000775686">
    <property type="component" value="Unassembled WGS sequence"/>
</dbReference>
<evidence type="ECO:0000313" key="2">
    <source>
        <dbReference type="Proteomes" id="UP000775686"/>
    </source>
</evidence>
<sequence>MKRTGKENKKELYAGKGVRASAAILLLALMAAGCSKQTEQPVESSKEVSIPIILTVDSSTGIRNEEKLINTFNRLYDGKWQADVEWIMETEEEYRQNLKRQNVTDTLPAVITDLRMLPSFYQMVIQDGRIEELSKYIEEDEEWKDMIEPSVLESYKEDDGSIYLGPISTAAFACSGIFWNEELFSQAGIEKFPETWEEFWDCCERLESAGITPLALHTEGTAWAPMLIATAEAASTQEGRDFMQQFYPESYQNASGLRIAETLQKLFQYTTEDAMYTDFDISYENFFSGQAAMIPNGYWMMDQIPEEWQDKVRFAAFPENKLISSPETFGWAIVSDYSEEVKEGAAALLKLRTKLNMEQREELFTGTSEEMIPAQADYIEVYKHNPELVPNYQVKWNSILQEETLGEILPDLASGKITPEEFTKKEDESIQQFLEEQ</sequence>
<keyword evidence="2" id="KW-1185">Reference proteome</keyword>
<dbReference type="RefSeq" id="WP_204864762.1">
    <property type="nucleotide sequence ID" value="NZ_JACJKH010000043.1"/>
</dbReference>
<accession>A0ABS2EKJ1</accession>
<organism evidence="1 2">
    <name type="scientific">Drancourtella massiliensis</name>
    <dbReference type="NCBI Taxonomy" id="1632013"/>
    <lineage>
        <taxon>Bacteria</taxon>
        <taxon>Bacillati</taxon>
        <taxon>Bacillota</taxon>
        <taxon>Clostridia</taxon>
        <taxon>Eubacteriales</taxon>
        <taxon>Oscillospiraceae</taxon>
        <taxon>Drancourtella</taxon>
    </lineage>
</organism>
<dbReference type="SUPFAM" id="SSF53850">
    <property type="entry name" value="Periplasmic binding protein-like II"/>
    <property type="match status" value="1"/>
</dbReference>
<dbReference type="EMBL" id="JACJKH010000043">
    <property type="protein sequence ID" value="MBM6745603.1"/>
    <property type="molecule type" value="Genomic_DNA"/>
</dbReference>
<dbReference type="Gene3D" id="3.40.190.10">
    <property type="entry name" value="Periplasmic binding protein-like II"/>
    <property type="match status" value="2"/>
</dbReference>
<dbReference type="PANTHER" id="PTHR43649:SF12">
    <property type="entry name" value="DIACETYLCHITOBIOSE BINDING PROTEIN DASA"/>
    <property type="match status" value="1"/>
</dbReference>
<gene>
    <name evidence="1" type="ORF">H6A32_15135</name>
</gene>
<protein>
    <submittedName>
        <fullName evidence="1">Extracellular solute-binding protein</fullName>
    </submittedName>
</protein>
<name>A0ABS2EKJ1_9FIRM</name>
<dbReference type="Pfam" id="PF13416">
    <property type="entry name" value="SBP_bac_8"/>
    <property type="match status" value="1"/>
</dbReference>
<dbReference type="PANTHER" id="PTHR43649">
    <property type="entry name" value="ARABINOSE-BINDING PROTEIN-RELATED"/>
    <property type="match status" value="1"/>
</dbReference>